<evidence type="ECO:0000256" key="3">
    <source>
        <dbReference type="ARBA" id="ARBA00012829"/>
    </source>
</evidence>
<organism evidence="12">
    <name type="scientific">mine drainage metagenome</name>
    <dbReference type="NCBI Taxonomy" id="410659"/>
    <lineage>
        <taxon>unclassified sequences</taxon>
        <taxon>metagenomes</taxon>
        <taxon>ecological metagenomes</taxon>
    </lineage>
</organism>
<accession>A0A3P3ZSB0</accession>
<keyword evidence="8" id="KW-0648">Protein biosynthesis</keyword>
<dbReference type="GO" id="GO:0006420">
    <property type="term" value="P:arginyl-tRNA aminoacylation"/>
    <property type="evidence" value="ECO:0007669"/>
    <property type="project" value="InterPro"/>
</dbReference>
<keyword evidence="5 12" id="KW-0436">Ligase</keyword>
<comment type="catalytic activity">
    <reaction evidence="10">
        <text>tRNA(Gly) + glycine + ATP = glycyl-tRNA(Gly) + AMP + diphosphate</text>
        <dbReference type="Rhea" id="RHEA:16013"/>
        <dbReference type="Rhea" id="RHEA-COMP:9664"/>
        <dbReference type="Rhea" id="RHEA-COMP:9683"/>
        <dbReference type="ChEBI" id="CHEBI:30616"/>
        <dbReference type="ChEBI" id="CHEBI:33019"/>
        <dbReference type="ChEBI" id="CHEBI:57305"/>
        <dbReference type="ChEBI" id="CHEBI:78442"/>
        <dbReference type="ChEBI" id="CHEBI:78522"/>
        <dbReference type="ChEBI" id="CHEBI:456215"/>
        <dbReference type="EC" id="6.1.1.14"/>
    </reaction>
</comment>
<evidence type="ECO:0000313" key="12">
    <source>
        <dbReference type="EMBL" id="VAY89532.1"/>
    </source>
</evidence>
<dbReference type="PANTHER" id="PTHR30075:SF2">
    <property type="entry name" value="GLYCINE--TRNA LIGASE, CHLOROPLASTIC_MITOCHONDRIAL 2"/>
    <property type="match status" value="1"/>
</dbReference>
<dbReference type="GO" id="GO:0005829">
    <property type="term" value="C:cytosol"/>
    <property type="evidence" value="ECO:0007669"/>
    <property type="project" value="TreeGrafter"/>
</dbReference>
<dbReference type="HAMAP" id="MF_00255">
    <property type="entry name" value="Gly_tRNA_synth_beta"/>
    <property type="match status" value="1"/>
</dbReference>
<sequence length="689" mass="75909">MTSAPLLIELRTEELPPKSLLKLSTSFAQSVHQGLVAQHLAPAQAAVQIFATPRRLAMLIEDVAGVQPERLVERKGPSRKAGQAADGTATPALQGFARSCGVTVDALELRKDDKGLEYYVHHSLHRGIPLGEVLPALLDQALRQLPVAKVMRWGSGDSEFVRPVHGLMVLHGDQLISLNLFGLSSTRQTLGHRFLGAGLLTLDHAASYATLLEREGKVIASFAERRQRIQQALNALALLHHVLAGPELLDEVTALVEWPTVLEGRFDPAFLEIPQECLILSMQQHQKYFPLGNTQNQLQPRFLLVSNLETATPEDIIQGNERVLRARLADARFFYQQDRKTPLSERRAHLDQVVYHQRLGSLGARVERLSQLAERMASALHLSSTQARRAAQLLKADLSTDMVGEFPELQGFMGRDYARHDQETEEVALAIEAHYRPRFAGDDLPTTPLGTVMALADKLETLVGIYGIGQIPTGDRDPYGLRRATLGILRLLMDKAPALELPALLAWTEATFPQGVLDSTALNSLPTFIQDRLRGLLRDQGFDQALVEAVVSPLPARLDRLPAHLQALASFRTCPEAIGLSAAHKRIRNLLKKSGSTQSVPPAPLREPAELDLQEKLQALQPRMDTFLRQADFSSALSALAELHAPVDRFFTDLMVMCEDPGLRAARLALLQDLESLMNQVGDLSCLSS</sequence>
<feature type="domain" description="DALR anticodon binding" evidence="11">
    <location>
        <begin position="582"/>
        <end position="680"/>
    </location>
</feature>
<comment type="similarity">
    <text evidence="2">Belongs to the class-II aminoacyl-tRNA synthetase family.</text>
</comment>
<evidence type="ECO:0000259" key="11">
    <source>
        <dbReference type="Pfam" id="PF05746"/>
    </source>
</evidence>
<evidence type="ECO:0000256" key="2">
    <source>
        <dbReference type="ARBA" id="ARBA00008226"/>
    </source>
</evidence>
<dbReference type="AlphaFoldDB" id="A0A3P3ZSB0"/>
<evidence type="ECO:0000256" key="4">
    <source>
        <dbReference type="ARBA" id="ARBA00022490"/>
    </source>
</evidence>
<keyword evidence="7" id="KW-0067">ATP-binding</keyword>
<evidence type="ECO:0000256" key="6">
    <source>
        <dbReference type="ARBA" id="ARBA00022741"/>
    </source>
</evidence>
<dbReference type="NCBIfam" id="TIGR00211">
    <property type="entry name" value="glyS"/>
    <property type="match status" value="1"/>
</dbReference>
<gene>
    <name evidence="12" type="primary">glyS</name>
    <name evidence="12" type="ORF">CARN8_7040003</name>
</gene>
<dbReference type="Pfam" id="PF05746">
    <property type="entry name" value="DALR_1"/>
    <property type="match status" value="1"/>
</dbReference>
<dbReference type="SUPFAM" id="SSF109604">
    <property type="entry name" value="HD-domain/PDEase-like"/>
    <property type="match status" value="1"/>
</dbReference>
<protein>
    <recommendedName>
        <fullName evidence="3">glycine--tRNA ligase</fullName>
        <ecNumber evidence="3">6.1.1.14</ecNumber>
    </recommendedName>
</protein>
<evidence type="ECO:0000256" key="10">
    <source>
        <dbReference type="ARBA" id="ARBA00047937"/>
    </source>
</evidence>
<keyword evidence="6" id="KW-0547">Nucleotide-binding</keyword>
<name>A0A3P3ZSB0_9ZZZZ</name>
<dbReference type="GO" id="GO:0006426">
    <property type="term" value="P:glycyl-tRNA aminoacylation"/>
    <property type="evidence" value="ECO:0007669"/>
    <property type="project" value="InterPro"/>
</dbReference>
<dbReference type="PANTHER" id="PTHR30075">
    <property type="entry name" value="GLYCYL-TRNA SYNTHETASE"/>
    <property type="match status" value="1"/>
</dbReference>
<dbReference type="GO" id="GO:0005524">
    <property type="term" value="F:ATP binding"/>
    <property type="evidence" value="ECO:0007669"/>
    <property type="project" value="UniProtKB-KW"/>
</dbReference>
<evidence type="ECO:0000256" key="5">
    <source>
        <dbReference type="ARBA" id="ARBA00022598"/>
    </source>
</evidence>
<evidence type="ECO:0000256" key="1">
    <source>
        <dbReference type="ARBA" id="ARBA00004496"/>
    </source>
</evidence>
<evidence type="ECO:0000256" key="8">
    <source>
        <dbReference type="ARBA" id="ARBA00022917"/>
    </source>
</evidence>
<dbReference type="EC" id="6.1.1.14" evidence="3"/>
<proteinExistence type="inferred from homology"/>
<dbReference type="EMBL" id="UOYP01000673">
    <property type="protein sequence ID" value="VAY89532.1"/>
    <property type="molecule type" value="Genomic_DNA"/>
</dbReference>
<evidence type="ECO:0000256" key="7">
    <source>
        <dbReference type="ARBA" id="ARBA00022840"/>
    </source>
</evidence>
<reference evidence="12" key="1">
    <citation type="submission" date="2018-10" db="EMBL/GenBank/DDBJ databases">
        <authorList>
            <person name="Plewniak F."/>
        </authorList>
    </citation>
    <scope>NUCLEOTIDE SEQUENCE</scope>
</reference>
<dbReference type="Pfam" id="PF02092">
    <property type="entry name" value="tRNA_synt_2f"/>
    <property type="match status" value="1"/>
</dbReference>
<dbReference type="GO" id="GO:0004814">
    <property type="term" value="F:arginine-tRNA ligase activity"/>
    <property type="evidence" value="ECO:0007669"/>
    <property type="project" value="InterPro"/>
</dbReference>
<comment type="subcellular location">
    <subcellularLocation>
        <location evidence="1">Cytoplasm</location>
    </subcellularLocation>
</comment>
<dbReference type="InterPro" id="IPR006194">
    <property type="entry name" value="Gly-tRNA-synth_heterodimer"/>
</dbReference>
<dbReference type="PROSITE" id="PS50861">
    <property type="entry name" value="AA_TRNA_LIGASE_II_GLYAB"/>
    <property type="match status" value="1"/>
</dbReference>
<dbReference type="InterPro" id="IPR008909">
    <property type="entry name" value="DALR_anticod-bd"/>
</dbReference>
<dbReference type="GO" id="GO:0004820">
    <property type="term" value="F:glycine-tRNA ligase activity"/>
    <property type="evidence" value="ECO:0007669"/>
    <property type="project" value="UniProtKB-EC"/>
</dbReference>
<evidence type="ECO:0000256" key="9">
    <source>
        <dbReference type="ARBA" id="ARBA00023146"/>
    </source>
</evidence>
<keyword evidence="9" id="KW-0030">Aminoacyl-tRNA synthetase</keyword>
<dbReference type="PRINTS" id="PR01045">
    <property type="entry name" value="TRNASYNTHGB"/>
</dbReference>
<keyword evidence="4" id="KW-0963">Cytoplasm</keyword>
<dbReference type="InterPro" id="IPR015944">
    <property type="entry name" value="Gly-tRNA-synth_bsu"/>
</dbReference>